<sequence length="64" mass="7523">MTKLSTKLTKVIAIFLISIYVCNAIIQTSDVLSSTKPHAYWHLISVYIQAIFFSWFFYKYLVKK</sequence>
<gene>
    <name evidence="2" type="ORF">HA51_23145</name>
</gene>
<dbReference type="EMBL" id="MLFR01000035">
    <property type="protein sequence ID" value="ORM66675.1"/>
    <property type="molecule type" value="Genomic_DNA"/>
</dbReference>
<protein>
    <submittedName>
        <fullName evidence="2">Uncharacterized protein</fullName>
    </submittedName>
</protein>
<dbReference type="AlphaFoldDB" id="A0A1X1CQI6"/>
<reference evidence="2 3" key="1">
    <citation type="journal article" date="2017" name="Antonie Van Leeuwenhoek">
        <title>Phylogenomic resolution of the bacterial genus Pantoea and its relationship with Erwinia and Tatumella.</title>
        <authorList>
            <person name="Palmer M."/>
            <person name="Steenkamp E.T."/>
            <person name="Coetzee M.P."/>
            <person name="Chan W.Y."/>
            <person name="van Zyl E."/>
            <person name="De Maayer P."/>
            <person name="Coutinho T.A."/>
            <person name="Blom J."/>
            <person name="Smits T.H."/>
            <person name="Duffy B."/>
            <person name="Venter S.N."/>
        </authorList>
    </citation>
    <scope>NUCLEOTIDE SEQUENCE [LARGE SCALE GENOMIC DNA]</scope>
    <source>
        <strain evidence="2 3">LMG 26275</strain>
    </source>
</reference>
<evidence type="ECO:0000256" key="1">
    <source>
        <dbReference type="SAM" id="Phobius"/>
    </source>
</evidence>
<dbReference type="Proteomes" id="UP000193558">
    <property type="component" value="Unassembled WGS sequence"/>
</dbReference>
<comment type="caution">
    <text evidence="2">The sequence shown here is derived from an EMBL/GenBank/DDBJ whole genome shotgun (WGS) entry which is preliminary data.</text>
</comment>
<name>A0A1X1CQI6_9GAMM</name>
<evidence type="ECO:0000313" key="3">
    <source>
        <dbReference type="Proteomes" id="UP000193558"/>
    </source>
</evidence>
<accession>A0A1X1CQI6</accession>
<keyword evidence="1" id="KW-0812">Transmembrane</keyword>
<keyword evidence="1" id="KW-0472">Membrane</keyword>
<evidence type="ECO:0000313" key="2">
    <source>
        <dbReference type="EMBL" id="ORM66675.1"/>
    </source>
</evidence>
<keyword evidence="1" id="KW-1133">Transmembrane helix</keyword>
<feature type="transmembrane region" description="Helical" evidence="1">
    <location>
        <begin position="40"/>
        <end position="58"/>
    </location>
</feature>
<proteinExistence type="predicted"/>
<organism evidence="2 3">
    <name type="scientific">Pantoea rwandensis</name>
    <dbReference type="NCBI Taxonomy" id="1076550"/>
    <lineage>
        <taxon>Bacteria</taxon>
        <taxon>Pseudomonadati</taxon>
        <taxon>Pseudomonadota</taxon>
        <taxon>Gammaproteobacteria</taxon>
        <taxon>Enterobacterales</taxon>
        <taxon>Erwiniaceae</taxon>
        <taxon>Pantoea</taxon>
    </lineage>
</organism>